<organism evidence="1 2">
    <name type="scientific">Brassica cretica</name>
    <name type="common">Mustard</name>
    <dbReference type="NCBI Taxonomy" id="69181"/>
    <lineage>
        <taxon>Eukaryota</taxon>
        <taxon>Viridiplantae</taxon>
        <taxon>Streptophyta</taxon>
        <taxon>Embryophyta</taxon>
        <taxon>Tracheophyta</taxon>
        <taxon>Spermatophyta</taxon>
        <taxon>Magnoliopsida</taxon>
        <taxon>eudicotyledons</taxon>
        <taxon>Gunneridae</taxon>
        <taxon>Pentapetalae</taxon>
        <taxon>rosids</taxon>
        <taxon>malvids</taxon>
        <taxon>Brassicales</taxon>
        <taxon>Brassicaceae</taxon>
        <taxon>Brassiceae</taxon>
        <taxon>Brassica</taxon>
    </lineage>
</organism>
<accession>A0A8S9LMP4</accession>
<evidence type="ECO:0000313" key="1">
    <source>
        <dbReference type="EMBL" id="KAF2608425.1"/>
    </source>
</evidence>
<sequence length="52" mass="5929">MSSLDLPWKNNRWLQSLSALQKCTVEVVGEEESDSPEKEKEPILCVSRFSTC</sequence>
<dbReference type="Proteomes" id="UP000712281">
    <property type="component" value="Unassembled WGS sequence"/>
</dbReference>
<name>A0A8S9LMP4_BRACR</name>
<protein>
    <submittedName>
        <fullName evidence="1">Uncharacterized protein</fullName>
    </submittedName>
</protein>
<gene>
    <name evidence="1" type="ORF">F2Q68_00044480</name>
</gene>
<evidence type="ECO:0000313" key="2">
    <source>
        <dbReference type="Proteomes" id="UP000712281"/>
    </source>
</evidence>
<dbReference type="AlphaFoldDB" id="A0A8S9LMP4"/>
<dbReference type="EMBL" id="QGKW02000276">
    <property type="protein sequence ID" value="KAF2608425.1"/>
    <property type="molecule type" value="Genomic_DNA"/>
</dbReference>
<reference evidence="1" key="1">
    <citation type="submission" date="2019-12" db="EMBL/GenBank/DDBJ databases">
        <title>Genome sequencing and annotation of Brassica cretica.</title>
        <authorList>
            <person name="Studholme D.J."/>
            <person name="Sarris P.F."/>
        </authorList>
    </citation>
    <scope>NUCLEOTIDE SEQUENCE</scope>
    <source>
        <strain evidence="1">PFS-001/15</strain>
        <tissue evidence="1">Leaf</tissue>
    </source>
</reference>
<comment type="caution">
    <text evidence="1">The sequence shown here is derived from an EMBL/GenBank/DDBJ whole genome shotgun (WGS) entry which is preliminary data.</text>
</comment>
<proteinExistence type="predicted"/>